<dbReference type="Pfam" id="PF11142">
    <property type="entry name" value="DUF2917"/>
    <property type="match status" value="1"/>
</dbReference>
<dbReference type="EMBL" id="VSSQ01000055">
    <property type="protein sequence ID" value="MPL70901.1"/>
    <property type="molecule type" value="Genomic_DNA"/>
</dbReference>
<reference evidence="1" key="1">
    <citation type="submission" date="2019-08" db="EMBL/GenBank/DDBJ databases">
        <authorList>
            <person name="Kucharzyk K."/>
            <person name="Murdoch R.W."/>
            <person name="Higgins S."/>
            <person name="Loffler F."/>
        </authorList>
    </citation>
    <scope>NUCLEOTIDE SEQUENCE</scope>
</reference>
<accession>A0A644TZ33</accession>
<organism evidence="1">
    <name type="scientific">bioreactor metagenome</name>
    <dbReference type="NCBI Taxonomy" id="1076179"/>
    <lineage>
        <taxon>unclassified sequences</taxon>
        <taxon>metagenomes</taxon>
        <taxon>ecological metagenomes</taxon>
    </lineage>
</organism>
<dbReference type="InterPro" id="IPR021317">
    <property type="entry name" value="DUF2917"/>
</dbReference>
<name>A0A644TZ33_9ZZZZ</name>
<evidence type="ECO:0000313" key="1">
    <source>
        <dbReference type="EMBL" id="MPL70901.1"/>
    </source>
</evidence>
<comment type="caution">
    <text evidence="1">The sequence shown here is derived from an EMBL/GenBank/DDBJ whole genome shotgun (WGS) entry which is preliminary data.</text>
</comment>
<dbReference type="AlphaFoldDB" id="A0A644TZ33"/>
<protein>
    <submittedName>
        <fullName evidence="1">Uncharacterized protein</fullName>
    </submittedName>
</protein>
<gene>
    <name evidence="1" type="ORF">SDC9_16663</name>
</gene>
<proteinExistence type="predicted"/>
<sequence length="87" mass="9829">MTNKSSLVKHLVESIPASSFPGCIDEDDVLAFDLQHDRRLLVNNGLLWVTIQNDKKDYLMRDREDMAVPGGRKIVVEAVEPSCFELV</sequence>